<keyword evidence="3" id="KW-1185">Reference proteome</keyword>
<sequence length="125" mass="14660">MTAKQWKQSMTRSQKSPTKSQNSMLEAIAKLEGEKTVSEIDKEGAVRMKLVVRKQDLRKVLEEISGEQSDDKKRSSLHFSNYSDDASFTLEQRLIIMRKRRNRRVYQEKGQGSWRPMLHSIPEEF</sequence>
<dbReference type="EnsemblPlants" id="Kaladp0055s0260.1.v1.1">
    <property type="protein sequence ID" value="Kaladp0055s0260.1.v1.1.CDS.1"/>
    <property type="gene ID" value="Kaladp0055s0260.v1.1"/>
</dbReference>
<evidence type="ECO:0000313" key="2">
    <source>
        <dbReference type="EnsemblPlants" id="Kaladp0055s0260.1.v1.1.CDS.1"/>
    </source>
</evidence>
<name>A0A7N0U605_KALFE</name>
<organism evidence="2 3">
    <name type="scientific">Kalanchoe fedtschenkoi</name>
    <name type="common">Lavender scallops</name>
    <name type="synonym">South American air plant</name>
    <dbReference type="NCBI Taxonomy" id="63787"/>
    <lineage>
        <taxon>Eukaryota</taxon>
        <taxon>Viridiplantae</taxon>
        <taxon>Streptophyta</taxon>
        <taxon>Embryophyta</taxon>
        <taxon>Tracheophyta</taxon>
        <taxon>Spermatophyta</taxon>
        <taxon>Magnoliopsida</taxon>
        <taxon>eudicotyledons</taxon>
        <taxon>Gunneridae</taxon>
        <taxon>Pentapetalae</taxon>
        <taxon>Saxifragales</taxon>
        <taxon>Crassulaceae</taxon>
        <taxon>Kalanchoe</taxon>
    </lineage>
</organism>
<feature type="region of interest" description="Disordered" evidence="1">
    <location>
        <begin position="1"/>
        <end position="23"/>
    </location>
</feature>
<dbReference type="AlphaFoldDB" id="A0A7N0U605"/>
<dbReference type="Gramene" id="Kaladp0055s0260.1.v1.1">
    <property type="protein sequence ID" value="Kaladp0055s0260.1.v1.1.CDS.1"/>
    <property type="gene ID" value="Kaladp0055s0260.v1.1"/>
</dbReference>
<reference evidence="2" key="1">
    <citation type="submission" date="2021-01" db="UniProtKB">
        <authorList>
            <consortium name="EnsemblPlants"/>
        </authorList>
    </citation>
    <scope>IDENTIFICATION</scope>
</reference>
<protein>
    <submittedName>
        <fullName evidence="2">Uncharacterized protein</fullName>
    </submittedName>
</protein>
<evidence type="ECO:0000313" key="3">
    <source>
        <dbReference type="Proteomes" id="UP000594263"/>
    </source>
</evidence>
<evidence type="ECO:0000256" key="1">
    <source>
        <dbReference type="SAM" id="MobiDB-lite"/>
    </source>
</evidence>
<dbReference type="Proteomes" id="UP000594263">
    <property type="component" value="Unplaced"/>
</dbReference>
<dbReference type="OMA" id="EQRINIM"/>
<accession>A0A7N0U605</accession>
<proteinExistence type="predicted"/>